<gene>
    <name evidence="2" type="ORF">Ga0074812_1732</name>
</gene>
<evidence type="ECO:0000256" key="1">
    <source>
        <dbReference type="SAM" id="MobiDB-lite"/>
    </source>
</evidence>
<dbReference type="EMBL" id="FAOZ01000073">
    <property type="protein sequence ID" value="CUU61280.1"/>
    <property type="molecule type" value="Genomic_DNA"/>
</dbReference>
<keyword evidence="3" id="KW-1185">Reference proteome</keyword>
<organism evidence="2 3">
    <name type="scientific">Parafrankia irregularis</name>
    <dbReference type="NCBI Taxonomy" id="795642"/>
    <lineage>
        <taxon>Bacteria</taxon>
        <taxon>Bacillati</taxon>
        <taxon>Actinomycetota</taxon>
        <taxon>Actinomycetes</taxon>
        <taxon>Frankiales</taxon>
        <taxon>Frankiaceae</taxon>
        <taxon>Parafrankia</taxon>
    </lineage>
</organism>
<evidence type="ECO:0000313" key="2">
    <source>
        <dbReference type="EMBL" id="CUU61280.1"/>
    </source>
</evidence>
<feature type="compositionally biased region" description="Basic residues" evidence="1">
    <location>
        <begin position="40"/>
        <end position="49"/>
    </location>
</feature>
<feature type="region of interest" description="Disordered" evidence="1">
    <location>
        <begin position="40"/>
        <end position="259"/>
    </location>
</feature>
<feature type="compositionally biased region" description="Basic and acidic residues" evidence="1">
    <location>
        <begin position="214"/>
        <end position="226"/>
    </location>
</feature>
<proteinExistence type="predicted"/>
<feature type="compositionally biased region" description="Basic and acidic residues" evidence="1">
    <location>
        <begin position="163"/>
        <end position="180"/>
    </location>
</feature>
<feature type="compositionally biased region" description="Basic and acidic residues" evidence="1">
    <location>
        <begin position="78"/>
        <end position="92"/>
    </location>
</feature>
<sequence>MKIVAKVLYGFKGPFRAARAVPSRTPDGPPARRLCAALARRARRARRPVRPLGTSERPAPGQLPKDENARFGSVDGRPVGHEGQDHDDEPGPGHRLSAGRSKLDFCFRESGYSSRDDRLVRSELSAGRSSTRARRTATSRTGAGREAPRVSTAAAVPVVPGRTADRSGQQHREDSGKDRTGCPPAVPRRALTRRPGNGSGRRDDRFPRRSTRARRPDREGPREARRAGPGTVPRRPAGSRPGRQRGGPDSSPRRPDYRG</sequence>
<accession>A0A0S4R084</accession>
<name>A0A0S4R084_9ACTN</name>
<dbReference type="AlphaFoldDB" id="A0A0S4R084"/>
<protein>
    <submittedName>
        <fullName evidence="2">Uncharacterized protein</fullName>
    </submittedName>
</protein>
<dbReference type="Proteomes" id="UP000198802">
    <property type="component" value="Unassembled WGS sequence"/>
</dbReference>
<reference evidence="3" key="1">
    <citation type="submission" date="2015-11" db="EMBL/GenBank/DDBJ databases">
        <authorList>
            <person name="Varghese N."/>
        </authorList>
    </citation>
    <scope>NUCLEOTIDE SEQUENCE [LARGE SCALE GENOMIC DNA]</scope>
    <source>
        <strain evidence="3">DSM 45899</strain>
    </source>
</reference>
<evidence type="ECO:0000313" key="3">
    <source>
        <dbReference type="Proteomes" id="UP000198802"/>
    </source>
</evidence>